<accession>A0AAY4EKZ8</accession>
<keyword evidence="5" id="KW-0132">Cell division</keyword>
<evidence type="ECO:0000256" key="1">
    <source>
        <dbReference type="ARBA" id="ARBA00004123"/>
    </source>
</evidence>
<evidence type="ECO:0000256" key="7">
    <source>
        <dbReference type="ARBA" id="ARBA00023242"/>
    </source>
</evidence>
<dbReference type="Proteomes" id="UP000694580">
    <property type="component" value="Chromosome 16"/>
</dbReference>
<comment type="subcellular location">
    <subcellularLocation>
        <location evidence="2">Chromosome</location>
        <location evidence="2">Centromere</location>
    </subcellularLocation>
    <subcellularLocation>
        <location evidence="1">Nucleus</location>
    </subcellularLocation>
</comment>
<keyword evidence="14" id="KW-1185">Reference proteome</keyword>
<dbReference type="GO" id="GO:0051301">
    <property type="term" value="P:cell division"/>
    <property type="evidence" value="ECO:0007669"/>
    <property type="project" value="UniProtKB-KW"/>
</dbReference>
<keyword evidence="9" id="KW-0137">Centromere</keyword>
<feature type="region of interest" description="Disordered" evidence="11">
    <location>
        <begin position="1"/>
        <end position="26"/>
    </location>
</feature>
<dbReference type="InterPro" id="IPR018867">
    <property type="entry name" value="Cell_div_borealin"/>
</dbReference>
<feature type="compositionally biased region" description="Basic residues" evidence="11">
    <location>
        <begin position="1"/>
        <end position="10"/>
    </location>
</feature>
<evidence type="ECO:0000256" key="5">
    <source>
        <dbReference type="ARBA" id="ARBA00022618"/>
    </source>
</evidence>
<feature type="compositionally biased region" description="Polar residues" evidence="11">
    <location>
        <begin position="12"/>
        <end position="25"/>
    </location>
</feature>
<evidence type="ECO:0000259" key="12">
    <source>
        <dbReference type="Pfam" id="PF10444"/>
    </source>
</evidence>
<evidence type="ECO:0000256" key="8">
    <source>
        <dbReference type="ARBA" id="ARBA00023306"/>
    </source>
</evidence>
<evidence type="ECO:0000256" key="11">
    <source>
        <dbReference type="SAM" id="MobiDB-lite"/>
    </source>
</evidence>
<keyword evidence="7" id="KW-0539">Nucleus</keyword>
<reference evidence="13" key="3">
    <citation type="submission" date="2025-09" db="UniProtKB">
        <authorList>
            <consortium name="Ensembl"/>
        </authorList>
    </citation>
    <scope>IDENTIFICATION</scope>
</reference>
<protein>
    <recommendedName>
        <fullName evidence="12">Borealin N-terminal domain-containing protein</fullName>
    </recommendedName>
</protein>
<dbReference type="AlphaFoldDB" id="A0AAY4EKZ8"/>
<keyword evidence="8" id="KW-0131">Cell cycle</keyword>
<dbReference type="GO" id="GO:0000070">
    <property type="term" value="P:mitotic sister chromatid segregation"/>
    <property type="evidence" value="ECO:0007669"/>
    <property type="project" value="TreeGrafter"/>
</dbReference>
<evidence type="ECO:0000256" key="9">
    <source>
        <dbReference type="ARBA" id="ARBA00023328"/>
    </source>
</evidence>
<dbReference type="InterPro" id="IPR018851">
    <property type="entry name" value="Borealin_N"/>
</dbReference>
<keyword evidence="6" id="KW-0498">Mitosis</keyword>
<dbReference type="Pfam" id="PF10444">
    <property type="entry name" value="Nbl1_Borealin_N"/>
    <property type="match status" value="1"/>
</dbReference>
<reference evidence="13" key="2">
    <citation type="submission" date="2025-08" db="UniProtKB">
        <authorList>
            <consortium name="Ensembl"/>
        </authorList>
    </citation>
    <scope>IDENTIFICATION</scope>
</reference>
<evidence type="ECO:0000256" key="2">
    <source>
        <dbReference type="ARBA" id="ARBA00004584"/>
    </source>
</evidence>
<organism evidence="13 14">
    <name type="scientific">Denticeps clupeoides</name>
    <name type="common">denticle herring</name>
    <dbReference type="NCBI Taxonomy" id="299321"/>
    <lineage>
        <taxon>Eukaryota</taxon>
        <taxon>Metazoa</taxon>
        <taxon>Chordata</taxon>
        <taxon>Craniata</taxon>
        <taxon>Vertebrata</taxon>
        <taxon>Euteleostomi</taxon>
        <taxon>Actinopterygii</taxon>
        <taxon>Neopterygii</taxon>
        <taxon>Teleostei</taxon>
        <taxon>Clupei</taxon>
        <taxon>Clupeiformes</taxon>
        <taxon>Denticipitoidei</taxon>
        <taxon>Denticipitidae</taxon>
        <taxon>Denticeps</taxon>
    </lineage>
</organism>
<dbReference type="GO" id="GO:0005634">
    <property type="term" value="C:nucleus"/>
    <property type="evidence" value="ECO:0007669"/>
    <property type="project" value="UniProtKB-SubCell"/>
</dbReference>
<evidence type="ECO:0000313" key="13">
    <source>
        <dbReference type="Ensembl" id="ENSDCDP00010058048.1"/>
    </source>
</evidence>
<dbReference type="Ensembl" id="ENSDCDT00010068742.1">
    <property type="protein sequence ID" value="ENSDCDP00010058048.1"/>
    <property type="gene ID" value="ENSDCDG00010032749.1"/>
</dbReference>
<evidence type="ECO:0000256" key="4">
    <source>
        <dbReference type="ARBA" id="ARBA00022454"/>
    </source>
</evidence>
<name>A0AAY4EKZ8_9TELE</name>
<dbReference type="GO" id="GO:0051233">
    <property type="term" value="C:spindle midzone"/>
    <property type="evidence" value="ECO:0007669"/>
    <property type="project" value="TreeGrafter"/>
</dbReference>
<comment type="similarity">
    <text evidence="3">Belongs to the borealin family.</text>
</comment>
<proteinExistence type="inferred from homology"/>
<evidence type="ECO:0000256" key="6">
    <source>
        <dbReference type="ARBA" id="ARBA00022776"/>
    </source>
</evidence>
<keyword evidence="10" id="KW-0175">Coiled coil</keyword>
<dbReference type="PANTHER" id="PTHR16040:SF10">
    <property type="entry name" value="BOREALIN-2"/>
    <property type="match status" value="1"/>
</dbReference>
<dbReference type="GeneTree" id="ENSGT00940000178571"/>
<dbReference type="GO" id="GO:0000775">
    <property type="term" value="C:chromosome, centromeric region"/>
    <property type="evidence" value="ECO:0007669"/>
    <property type="project" value="UniProtKB-SubCell"/>
</dbReference>
<feature type="coiled-coil region" evidence="10">
    <location>
        <begin position="35"/>
        <end position="66"/>
    </location>
</feature>
<keyword evidence="4" id="KW-0158">Chromosome</keyword>
<dbReference type="GO" id="GO:0032133">
    <property type="term" value="C:chromosome passenger complex"/>
    <property type="evidence" value="ECO:0007669"/>
    <property type="project" value="TreeGrafter"/>
</dbReference>
<evidence type="ECO:0000313" key="14">
    <source>
        <dbReference type="Proteomes" id="UP000694580"/>
    </source>
</evidence>
<evidence type="ECO:0000256" key="3">
    <source>
        <dbReference type="ARBA" id="ARBA00009914"/>
    </source>
</evidence>
<dbReference type="PANTHER" id="PTHR16040">
    <property type="entry name" value="AUSTRALIN, ISOFORM A-RELATED"/>
    <property type="match status" value="1"/>
</dbReference>
<reference evidence="13 14" key="1">
    <citation type="submission" date="2020-06" db="EMBL/GenBank/DDBJ databases">
        <authorList>
            <consortium name="Wellcome Sanger Institute Data Sharing"/>
        </authorList>
    </citation>
    <scope>NUCLEOTIDE SEQUENCE [LARGE SCALE GENOMIC DNA]</scope>
</reference>
<evidence type="ECO:0000256" key="10">
    <source>
        <dbReference type="SAM" id="Coils"/>
    </source>
</evidence>
<feature type="domain" description="Borealin N-terminal" evidence="12">
    <location>
        <begin position="30"/>
        <end position="83"/>
    </location>
</feature>
<sequence length="226" mass="26124">MSGRRTRKVSRSSDGQPKGQLTNEQMLKRKRELFIQQFEKEAQQRIKEMETKLEQLLATADRAFQVELMKMPLSLQNTLIKDLETGRPKALQPEPRSRCTVPSGPVAVHEPLFPVCPARDVSFLLFRSFLTVYSTVCPNCHFYDLYQVLSGHQCSFCISLKQMTFKLEKSQSPLRYKFVMRRCHQPISFFAISMLLSPQADVPKIQKPLARKPSKKGRDLFLVWVS</sequence>
<dbReference type="Gene3D" id="6.10.250.1900">
    <property type="match status" value="1"/>
</dbReference>